<keyword evidence="1" id="KW-0732">Signal</keyword>
<comment type="caution">
    <text evidence="2">The sequence shown here is derived from an EMBL/GenBank/DDBJ whole genome shotgun (WGS) entry which is preliminary data.</text>
</comment>
<feature type="signal peptide" evidence="1">
    <location>
        <begin position="1"/>
        <end position="24"/>
    </location>
</feature>
<reference evidence="2 3" key="1">
    <citation type="submission" date="2023-04" db="EMBL/GenBank/DDBJ databases">
        <title>A long-awaited taxogenomic arrangement of the family Halomonadaceae.</title>
        <authorList>
            <person name="De La Haba R."/>
            <person name="Chuvochina M."/>
            <person name="Wittouck S."/>
            <person name="Arahal D.R."/>
            <person name="Sanchez-Porro C."/>
            <person name="Hugenholtz P."/>
            <person name="Ventosa A."/>
        </authorList>
    </citation>
    <scope>NUCLEOTIDE SEQUENCE [LARGE SCALE GENOMIC DNA]</scope>
    <source>
        <strain evidence="2 3">DSM 23530</strain>
    </source>
</reference>
<proteinExistence type="predicted"/>
<name>A0ABU1G032_9GAMM</name>
<evidence type="ECO:0000313" key="3">
    <source>
        <dbReference type="Proteomes" id="UP001264519"/>
    </source>
</evidence>
<accession>A0ABU1G032</accession>
<dbReference type="EMBL" id="JARWAK010000003">
    <property type="protein sequence ID" value="MDR5866306.1"/>
    <property type="molecule type" value="Genomic_DNA"/>
</dbReference>
<dbReference type="Proteomes" id="UP001264519">
    <property type="component" value="Unassembled WGS sequence"/>
</dbReference>
<feature type="chain" id="PRO_5046589105" description="Outer membrane protein beta-barrel domain-containing protein" evidence="1">
    <location>
        <begin position="25"/>
        <end position="190"/>
    </location>
</feature>
<sequence length="190" mass="20044">MTQFPGWRPLLAAAALLTALPALADAEAPAFTGEATDIARLDNGLRLLGDEVASPDGMTSGFRLTAGFSPRGLPSFDLGAEVRYRESDDVPVAGDTRDTLLDTTSLGGSLLAGVRLGRLGLYAKSGLAGWQGQAPHAREAGIPEGGTTRINGFGARLSFDRWISRLEFEEVDDPALSHLNLITASVHLPF</sequence>
<evidence type="ECO:0000256" key="1">
    <source>
        <dbReference type="SAM" id="SignalP"/>
    </source>
</evidence>
<evidence type="ECO:0008006" key="4">
    <source>
        <dbReference type="Google" id="ProtNLM"/>
    </source>
</evidence>
<evidence type="ECO:0000313" key="2">
    <source>
        <dbReference type="EMBL" id="MDR5866306.1"/>
    </source>
</evidence>
<keyword evidence="3" id="KW-1185">Reference proteome</keyword>
<organism evidence="2 3">
    <name type="scientific">Halomonas koreensis</name>
    <dbReference type="NCBI Taxonomy" id="245385"/>
    <lineage>
        <taxon>Bacteria</taxon>
        <taxon>Pseudomonadati</taxon>
        <taxon>Pseudomonadota</taxon>
        <taxon>Gammaproteobacteria</taxon>
        <taxon>Oceanospirillales</taxon>
        <taxon>Halomonadaceae</taxon>
        <taxon>Halomonas</taxon>
    </lineage>
</organism>
<gene>
    <name evidence="2" type="ORF">QC818_05845</name>
</gene>
<dbReference type="RefSeq" id="WP_309651907.1">
    <property type="nucleotide sequence ID" value="NZ_JARWAK010000003.1"/>
</dbReference>
<protein>
    <recommendedName>
        <fullName evidence="4">Outer membrane protein beta-barrel domain-containing protein</fullName>
    </recommendedName>
</protein>
<dbReference type="Gene3D" id="2.40.160.20">
    <property type="match status" value="1"/>
</dbReference>